<dbReference type="AlphaFoldDB" id="A0AA88RC95"/>
<dbReference type="GO" id="GO:0016020">
    <property type="term" value="C:membrane"/>
    <property type="evidence" value="ECO:0007669"/>
    <property type="project" value="UniProtKB-SubCell"/>
</dbReference>
<evidence type="ECO:0000256" key="1">
    <source>
        <dbReference type="ARBA" id="ARBA00004170"/>
    </source>
</evidence>
<evidence type="ECO:0000313" key="4">
    <source>
        <dbReference type="EMBL" id="KAK2983498.1"/>
    </source>
</evidence>
<accession>A0AA88RC95</accession>
<dbReference type="EMBL" id="JAVXUO010001311">
    <property type="protein sequence ID" value="KAK2983498.1"/>
    <property type="molecule type" value="Genomic_DNA"/>
</dbReference>
<dbReference type="Pfam" id="PF00403">
    <property type="entry name" value="HMA"/>
    <property type="match status" value="1"/>
</dbReference>
<dbReference type="InterPro" id="IPR006121">
    <property type="entry name" value="HMA_dom"/>
</dbReference>
<dbReference type="GO" id="GO:0046872">
    <property type="term" value="F:metal ion binding"/>
    <property type="evidence" value="ECO:0007669"/>
    <property type="project" value="UniProtKB-KW"/>
</dbReference>
<evidence type="ECO:0000313" key="5">
    <source>
        <dbReference type="Proteomes" id="UP001187471"/>
    </source>
</evidence>
<comment type="subcellular location">
    <subcellularLocation>
        <location evidence="1">Membrane</location>
        <topology evidence="1">Peripheral membrane protein</topology>
    </subcellularLocation>
</comment>
<feature type="domain" description="HMA" evidence="3">
    <location>
        <begin position="32"/>
        <end position="96"/>
    </location>
</feature>
<dbReference type="InterPro" id="IPR036163">
    <property type="entry name" value="HMA_dom_sf"/>
</dbReference>
<dbReference type="GO" id="GO:0009626">
    <property type="term" value="P:plant-type hypersensitive response"/>
    <property type="evidence" value="ECO:0007669"/>
    <property type="project" value="UniProtKB-KW"/>
</dbReference>
<comment type="caution">
    <text evidence="4">The sequence shown here is derived from an EMBL/GenBank/DDBJ whole genome shotgun (WGS) entry which is preliminary data.</text>
</comment>
<dbReference type="PANTHER" id="PTHR22814:SF319">
    <property type="entry name" value="HEAVY METAL-ASSOCIATED ISOPRENYLATED PLANT PROTEIN 31"/>
    <property type="match status" value="1"/>
</dbReference>
<keyword evidence="2" id="KW-0479">Metal-binding</keyword>
<dbReference type="SUPFAM" id="SSF55008">
    <property type="entry name" value="HMA, heavy metal-associated domain"/>
    <property type="match status" value="1"/>
</dbReference>
<reference evidence="4" key="1">
    <citation type="submission" date="2022-12" db="EMBL/GenBank/DDBJ databases">
        <title>Draft genome assemblies for two species of Escallonia (Escalloniales).</title>
        <authorList>
            <person name="Chanderbali A."/>
            <person name="Dervinis C."/>
            <person name="Anghel I."/>
            <person name="Soltis D."/>
            <person name="Soltis P."/>
            <person name="Zapata F."/>
        </authorList>
    </citation>
    <scope>NUCLEOTIDE SEQUENCE</scope>
    <source>
        <strain evidence="4">UCBG92.1500</strain>
        <tissue evidence="4">Leaf</tissue>
    </source>
</reference>
<gene>
    <name evidence="4" type="ORF">RJ640_023032</name>
</gene>
<evidence type="ECO:0000259" key="3">
    <source>
        <dbReference type="PROSITE" id="PS50846"/>
    </source>
</evidence>
<dbReference type="PANTHER" id="PTHR22814">
    <property type="entry name" value="COPPER TRANSPORT PROTEIN ATOX1-RELATED"/>
    <property type="match status" value="1"/>
</dbReference>
<dbReference type="CDD" id="cd00371">
    <property type="entry name" value="HMA"/>
    <property type="match status" value="1"/>
</dbReference>
<keyword evidence="5" id="KW-1185">Reference proteome</keyword>
<evidence type="ECO:0000256" key="2">
    <source>
        <dbReference type="ARBA" id="ARBA00022723"/>
    </source>
</evidence>
<sequence length="168" mass="18970">MEANTQRQKARKRRRICEDLAIGFFPSEGCKTAVEVRVPNLDCEGCAAKLKKALFKLKGVEEIEIEMETQKITVRGYGLDEKKVLKAIKRTGKAVELWPYPGYSHYASFYKYPSHITNHYYDESRSLAAANNVHTFFHTPAVYSVAVASDEAVSSLFSDENPHACTIM</sequence>
<dbReference type="Proteomes" id="UP001187471">
    <property type="component" value="Unassembled WGS sequence"/>
</dbReference>
<dbReference type="PROSITE" id="PS50846">
    <property type="entry name" value="HMA_2"/>
    <property type="match status" value="1"/>
</dbReference>
<organism evidence="4 5">
    <name type="scientific">Escallonia rubra</name>
    <dbReference type="NCBI Taxonomy" id="112253"/>
    <lineage>
        <taxon>Eukaryota</taxon>
        <taxon>Viridiplantae</taxon>
        <taxon>Streptophyta</taxon>
        <taxon>Embryophyta</taxon>
        <taxon>Tracheophyta</taxon>
        <taxon>Spermatophyta</taxon>
        <taxon>Magnoliopsida</taxon>
        <taxon>eudicotyledons</taxon>
        <taxon>Gunneridae</taxon>
        <taxon>Pentapetalae</taxon>
        <taxon>asterids</taxon>
        <taxon>campanulids</taxon>
        <taxon>Escalloniales</taxon>
        <taxon>Escalloniaceae</taxon>
        <taxon>Escallonia</taxon>
    </lineage>
</organism>
<name>A0AA88RC95_9ASTE</name>
<proteinExistence type="predicted"/>
<dbReference type="Gene3D" id="3.30.70.100">
    <property type="match status" value="1"/>
</dbReference>
<protein>
    <recommendedName>
        <fullName evidence="3">HMA domain-containing protein</fullName>
    </recommendedName>
</protein>